<feature type="compositionally biased region" description="Acidic residues" evidence="1">
    <location>
        <begin position="177"/>
        <end position="191"/>
    </location>
</feature>
<evidence type="ECO:0000313" key="2">
    <source>
        <dbReference type="EMBL" id="KNE71470.1"/>
    </source>
</evidence>
<feature type="region of interest" description="Disordered" evidence="1">
    <location>
        <begin position="1"/>
        <end position="37"/>
    </location>
</feature>
<reference evidence="3" key="2">
    <citation type="submission" date="2009-11" db="EMBL/GenBank/DDBJ databases">
        <title>The Genome Sequence of Allomyces macrogynus strain ATCC 38327.</title>
        <authorList>
            <consortium name="The Broad Institute Genome Sequencing Platform"/>
            <person name="Russ C."/>
            <person name="Cuomo C."/>
            <person name="Shea T."/>
            <person name="Young S.K."/>
            <person name="Zeng Q."/>
            <person name="Koehrsen M."/>
            <person name="Haas B."/>
            <person name="Borodovsky M."/>
            <person name="Guigo R."/>
            <person name="Alvarado L."/>
            <person name="Berlin A."/>
            <person name="Borenstein D."/>
            <person name="Chen Z."/>
            <person name="Engels R."/>
            <person name="Freedman E."/>
            <person name="Gellesch M."/>
            <person name="Goldberg J."/>
            <person name="Griggs A."/>
            <person name="Gujja S."/>
            <person name="Heiman D."/>
            <person name="Hepburn T."/>
            <person name="Howarth C."/>
            <person name="Jen D."/>
            <person name="Larson L."/>
            <person name="Lewis B."/>
            <person name="Mehta T."/>
            <person name="Park D."/>
            <person name="Pearson M."/>
            <person name="Roberts A."/>
            <person name="Saif S."/>
            <person name="Shenoy N."/>
            <person name="Sisk P."/>
            <person name="Stolte C."/>
            <person name="Sykes S."/>
            <person name="Walk T."/>
            <person name="White J."/>
            <person name="Yandava C."/>
            <person name="Burger G."/>
            <person name="Gray M.W."/>
            <person name="Holland P.W.H."/>
            <person name="King N."/>
            <person name="Lang F.B.F."/>
            <person name="Roger A.J."/>
            <person name="Ruiz-Trillo I."/>
            <person name="Lander E."/>
            <person name="Nusbaum C."/>
        </authorList>
    </citation>
    <scope>NUCLEOTIDE SEQUENCE [LARGE SCALE GENOMIC DNA]</scope>
    <source>
        <strain evidence="3">ATCC 38327</strain>
    </source>
</reference>
<organism evidence="2 3">
    <name type="scientific">Allomyces macrogynus (strain ATCC 38327)</name>
    <name type="common">Allomyces javanicus var. macrogynus</name>
    <dbReference type="NCBI Taxonomy" id="578462"/>
    <lineage>
        <taxon>Eukaryota</taxon>
        <taxon>Fungi</taxon>
        <taxon>Fungi incertae sedis</taxon>
        <taxon>Blastocladiomycota</taxon>
        <taxon>Blastocladiomycetes</taxon>
        <taxon>Blastocladiales</taxon>
        <taxon>Blastocladiaceae</taxon>
        <taxon>Allomyces</taxon>
    </lineage>
</organism>
<feature type="compositionally biased region" description="Polar residues" evidence="1">
    <location>
        <begin position="1"/>
        <end position="11"/>
    </location>
</feature>
<dbReference type="VEuPathDB" id="FungiDB:AMAG_15696"/>
<accession>A0A0L0T9U7</accession>
<dbReference type="EMBL" id="GG745372">
    <property type="protein sequence ID" value="KNE71470.1"/>
    <property type="molecule type" value="Genomic_DNA"/>
</dbReference>
<feature type="compositionally biased region" description="Polar residues" evidence="1">
    <location>
        <begin position="230"/>
        <end position="241"/>
    </location>
</feature>
<name>A0A0L0T9U7_ALLM3</name>
<reference evidence="2 3" key="1">
    <citation type="submission" date="2009-11" db="EMBL/GenBank/DDBJ databases">
        <title>Annotation of Allomyces macrogynus ATCC 38327.</title>
        <authorList>
            <consortium name="The Broad Institute Genome Sequencing Platform"/>
            <person name="Russ C."/>
            <person name="Cuomo C."/>
            <person name="Burger G."/>
            <person name="Gray M.W."/>
            <person name="Holland P.W.H."/>
            <person name="King N."/>
            <person name="Lang F.B.F."/>
            <person name="Roger A.J."/>
            <person name="Ruiz-Trillo I."/>
            <person name="Young S.K."/>
            <person name="Zeng Q."/>
            <person name="Gargeya S."/>
            <person name="Fitzgerald M."/>
            <person name="Haas B."/>
            <person name="Abouelleil A."/>
            <person name="Alvarado L."/>
            <person name="Arachchi H.M."/>
            <person name="Berlin A."/>
            <person name="Chapman S.B."/>
            <person name="Gearin G."/>
            <person name="Goldberg J."/>
            <person name="Griggs A."/>
            <person name="Gujja S."/>
            <person name="Hansen M."/>
            <person name="Heiman D."/>
            <person name="Howarth C."/>
            <person name="Larimer J."/>
            <person name="Lui A."/>
            <person name="MacDonald P.J.P."/>
            <person name="McCowen C."/>
            <person name="Montmayeur A."/>
            <person name="Murphy C."/>
            <person name="Neiman D."/>
            <person name="Pearson M."/>
            <person name="Priest M."/>
            <person name="Roberts A."/>
            <person name="Saif S."/>
            <person name="Shea T."/>
            <person name="Sisk P."/>
            <person name="Stolte C."/>
            <person name="Sykes S."/>
            <person name="Wortman J."/>
            <person name="Nusbaum C."/>
            <person name="Birren B."/>
        </authorList>
    </citation>
    <scope>NUCLEOTIDE SEQUENCE [LARGE SCALE GENOMIC DNA]</scope>
    <source>
        <strain evidence="2 3">ATCC 38327</strain>
    </source>
</reference>
<feature type="compositionally biased region" description="Acidic residues" evidence="1">
    <location>
        <begin position="76"/>
        <end position="89"/>
    </location>
</feature>
<feature type="region of interest" description="Disordered" evidence="1">
    <location>
        <begin position="75"/>
        <end position="210"/>
    </location>
</feature>
<evidence type="ECO:0000313" key="3">
    <source>
        <dbReference type="Proteomes" id="UP000054350"/>
    </source>
</evidence>
<dbReference type="Proteomes" id="UP000054350">
    <property type="component" value="Unassembled WGS sequence"/>
</dbReference>
<feature type="compositionally biased region" description="Acidic residues" evidence="1">
    <location>
        <begin position="28"/>
        <end position="37"/>
    </location>
</feature>
<keyword evidence="3" id="KW-1185">Reference proteome</keyword>
<sequence>MDLDPTPTSSLDPVHDLAAMGDGSPDVPMDDVPAEGEETLPDVAHGIAAWSLWKQLLRNDVGQRTICDRPTKFMDDSELLSDLDGDESSGSEMGGVKDEESDDDDDDDDDVNDPVDAGAAVEVGARSPHVDLKLPFPTEEREQQWERDLAPYRTRAPSSSAAPTVPFDFVLSSSGPDSDDDDDDDVDDDDLTLPAGVRRSAPDPSTDPIAALFPAHRVHPFAPALVNPRNGPQSGLHNQMARQAAMSIHEGEEVEYDSDFVDKLASHMADSTMDQVDALLQGMADAAGFVLRIDSRPNGFNQLTCGLSM</sequence>
<gene>
    <name evidence="2" type="ORF">AMAG_15696</name>
</gene>
<feature type="region of interest" description="Disordered" evidence="1">
    <location>
        <begin position="223"/>
        <end position="244"/>
    </location>
</feature>
<protein>
    <submittedName>
        <fullName evidence="2">Uncharacterized protein</fullName>
    </submittedName>
</protein>
<feature type="compositionally biased region" description="Basic and acidic residues" evidence="1">
    <location>
        <begin position="128"/>
        <end position="150"/>
    </location>
</feature>
<dbReference type="AlphaFoldDB" id="A0A0L0T9U7"/>
<proteinExistence type="predicted"/>
<evidence type="ECO:0000256" key="1">
    <source>
        <dbReference type="SAM" id="MobiDB-lite"/>
    </source>
</evidence>
<feature type="compositionally biased region" description="Acidic residues" evidence="1">
    <location>
        <begin position="99"/>
        <end position="113"/>
    </location>
</feature>